<dbReference type="PANTHER" id="PTHR30161:SF1">
    <property type="entry name" value="FLAGELLAR BIOSYNTHESIS PROTEIN FLHA-RELATED"/>
    <property type="match status" value="1"/>
</dbReference>
<evidence type="ECO:0000256" key="3">
    <source>
        <dbReference type="ARBA" id="ARBA00022475"/>
    </source>
</evidence>
<feature type="transmembrane region" description="Helical" evidence="7">
    <location>
        <begin position="12"/>
        <end position="37"/>
    </location>
</feature>
<dbReference type="RefSeq" id="WP_128911457.1">
    <property type="nucleotide sequence ID" value="NZ_RDSM01000001.1"/>
</dbReference>
<dbReference type="GO" id="GO:0044780">
    <property type="term" value="P:bacterial-type flagellum assembly"/>
    <property type="evidence" value="ECO:0007669"/>
    <property type="project" value="InterPro"/>
</dbReference>
<protein>
    <recommendedName>
        <fullName evidence="7">Flagellar biosynthesis protein FlhA</fullName>
    </recommendedName>
</protein>
<comment type="caution">
    <text evidence="8">The sequence shown here is derived from an EMBL/GenBank/DDBJ whole genome shotgun (WGS) entry which is preliminary data.</text>
</comment>
<dbReference type="InterPro" id="IPR001712">
    <property type="entry name" value="T3SS_FHIPEP"/>
</dbReference>
<keyword evidence="6 7" id="KW-0472">Membrane</keyword>
<dbReference type="Gene3D" id="3.40.50.12790">
    <property type="entry name" value="FHIPEP family, domain 4"/>
    <property type="match status" value="1"/>
</dbReference>
<dbReference type="AlphaFoldDB" id="A0A4Q0T6P9"/>
<organism evidence="8 9">
    <name type="scientific">Granulicella sibirica</name>
    <dbReference type="NCBI Taxonomy" id="2479048"/>
    <lineage>
        <taxon>Bacteria</taxon>
        <taxon>Pseudomonadati</taxon>
        <taxon>Acidobacteriota</taxon>
        <taxon>Terriglobia</taxon>
        <taxon>Terriglobales</taxon>
        <taxon>Acidobacteriaceae</taxon>
        <taxon>Granulicella</taxon>
    </lineage>
</organism>
<keyword evidence="7" id="KW-0653">Protein transport</keyword>
<proteinExistence type="inferred from homology"/>
<dbReference type="Gene3D" id="1.10.8.540">
    <property type="entry name" value="FHIPEP family, domain 3"/>
    <property type="match status" value="1"/>
</dbReference>
<comment type="similarity">
    <text evidence="2 7">Belongs to the FHIPEP (flagella/HR/invasion proteins export pore) family.</text>
</comment>
<dbReference type="InterPro" id="IPR042194">
    <property type="entry name" value="FHIPEP_1"/>
</dbReference>
<dbReference type="NCBIfam" id="TIGR01398">
    <property type="entry name" value="FlhA"/>
    <property type="match status" value="1"/>
</dbReference>
<keyword evidence="5 7" id="KW-1133">Transmembrane helix</keyword>
<feature type="transmembrane region" description="Helical" evidence="7">
    <location>
        <begin position="70"/>
        <end position="89"/>
    </location>
</feature>
<keyword evidence="7" id="KW-1005">Bacterial flagellum biogenesis</keyword>
<keyword evidence="3 7" id="KW-1003">Cell membrane</keyword>
<evidence type="ECO:0000256" key="1">
    <source>
        <dbReference type="ARBA" id="ARBA00004651"/>
    </source>
</evidence>
<keyword evidence="7" id="KW-1006">Bacterial flagellum protein export</keyword>
<evidence type="ECO:0000256" key="4">
    <source>
        <dbReference type="ARBA" id="ARBA00022692"/>
    </source>
</evidence>
<dbReference type="Proteomes" id="UP000289437">
    <property type="component" value="Unassembled WGS sequence"/>
</dbReference>
<dbReference type="GO" id="GO:0009306">
    <property type="term" value="P:protein secretion"/>
    <property type="evidence" value="ECO:0007669"/>
    <property type="project" value="InterPro"/>
</dbReference>
<comment type="function">
    <text evidence="7">Required for formation of the rod structure of the flagellar apparatus. Together with FliI and FliH, may constitute the export apparatus of flagellin.</text>
</comment>
<dbReference type="OrthoDB" id="9759185at2"/>
<evidence type="ECO:0000313" key="8">
    <source>
        <dbReference type="EMBL" id="RXH57261.1"/>
    </source>
</evidence>
<keyword evidence="8" id="KW-0966">Cell projection</keyword>
<dbReference type="PRINTS" id="PR00949">
    <property type="entry name" value="TYPE3IMAPROT"/>
</dbReference>
<name>A0A4Q0T6P9_9BACT</name>
<reference evidence="9" key="2">
    <citation type="submission" date="2019-02" db="EMBL/GenBank/DDBJ databases">
        <title>Granulicella sibirica sp. nov., a psychrotolerant acidobacterium isolated from an organic soil layer in forested tundra, West Siberia.</title>
        <authorList>
            <person name="Oshkin I.Y."/>
            <person name="Kulichevskaya I.S."/>
            <person name="Rijpstra W.I.C."/>
            <person name="Sinninghe Damste J.S."/>
            <person name="Rakitin A.L."/>
            <person name="Ravin N.V."/>
            <person name="Dedysh S.N."/>
        </authorList>
    </citation>
    <scope>NUCLEOTIDE SEQUENCE [LARGE SCALE GENOMIC DNA]</scope>
    <source>
        <strain evidence="9">AF10</strain>
    </source>
</reference>
<dbReference type="PANTHER" id="PTHR30161">
    <property type="entry name" value="FLAGELLAR EXPORT PROTEIN, MEMBRANE FLHA SUBUNIT-RELATED"/>
    <property type="match status" value="1"/>
</dbReference>
<evidence type="ECO:0000313" key="9">
    <source>
        <dbReference type="Proteomes" id="UP000289437"/>
    </source>
</evidence>
<evidence type="ECO:0000256" key="2">
    <source>
        <dbReference type="ARBA" id="ARBA00008835"/>
    </source>
</evidence>
<dbReference type="InterPro" id="IPR006301">
    <property type="entry name" value="FlhA"/>
</dbReference>
<feature type="transmembrane region" description="Helical" evidence="7">
    <location>
        <begin position="211"/>
        <end position="231"/>
    </location>
</feature>
<reference evidence="8 9" key="1">
    <citation type="submission" date="2018-11" db="EMBL/GenBank/DDBJ databases">
        <authorList>
            <person name="Mardanov A.V."/>
            <person name="Ravin N.V."/>
            <person name="Dedysh S.N."/>
        </authorList>
    </citation>
    <scope>NUCLEOTIDE SEQUENCE [LARGE SCALE GENOMIC DNA]</scope>
    <source>
        <strain evidence="8 9">AF10</strain>
    </source>
</reference>
<keyword evidence="8" id="KW-0969">Cilium</keyword>
<keyword evidence="4 7" id="KW-0812">Transmembrane</keyword>
<dbReference type="InterPro" id="IPR042193">
    <property type="entry name" value="FHIPEP_3"/>
</dbReference>
<gene>
    <name evidence="7" type="primary">flhA</name>
    <name evidence="8" type="ORF">GRAN_0571</name>
</gene>
<accession>A0A4Q0T6P9</accession>
<dbReference type="Gene3D" id="3.40.30.60">
    <property type="entry name" value="FHIPEP family, domain 1"/>
    <property type="match status" value="1"/>
</dbReference>
<keyword evidence="8" id="KW-0282">Flagellum</keyword>
<dbReference type="PIRSF" id="PIRSF005419">
    <property type="entry name" value="FlhA"/>
    <property type="match status" value="1"/>
</dbReference>
<feature type="transmembrane region" description="Helical" evidence="7">
    <location>
        <begin position="293"/>
        <end position="326"/>
    </location>
</feature>
<evidence type="ECO:0000256" key="6">
    <source>
        <dbReference type="ARBA" id="ARBA00023136"/>
    </source>
</evidence>
<evidence type="ECO:0000256" key="7">
    <source>
        <dbReference type="RuleBase" id="RU364093"/>
    </source>
</evidence>
<dbReference type="EMBL" id="RDSM01000001">
    <property type="protein sequence ID" value="RXH57261.1"/>
    <property type="molecule type" value="Genomic_DNA"/>
</dbReference>
<keyword evidence="9" id="KW-1185">Reference proteome</keyword>
<evidence type="ECO:0000256" key="5">
    <source>
        <dbReference type="ARBA" id="ARBA00022989"/>
    </source>
</evidence>
<feature type="transmembrane region" description="Helical" evidence="7">
    <location>
        <begin position="43"/>
        <end position="63"/>
    </location>
</feature>
<feature type="transmembrane region" description="Helical" evidence="7">
    <location>
        <begin position="124"/>
        <end position="142"/>
    </location>
</feature>
<dbReference type="Pfam" id="PF00771">
    <property type="entry name" value="FHIPEP"/>
    <property type="match status" value="1"/>
</dbReference>
<keyword evidence="7" id="KW-0813">Transport</keyword>
<sequence length="702" mass="75243">MAAPKTVTKSNGFLKMLGASGEWVVPVAAVAMVFVMLVPMPSFLLDLMLTVSITASVLVLLTAVQILKPVEFSVFPSLLLLLTLLRLSLDLASTRRILLHGNEGASAAGHVIEAFGQFVVGGNYIVGFVIFLALIAIQYLVVSHGAVRTAEVTARFTLDAMPGKQMAIDADLNAGLITEQQARKRRENVAREAEFCGAMDGAARFSQRDSLATILIMAINIIAGFLIGVFQQGIPFQEALKTYTILTVGDGLVSILPSLLVSVAGGIVVTRAASKESLGVNVRKQILNSPRLLWIGGGVLAALGMIPGLPKVAFFSVAAALMYAAWKIKTEKPAEDADLAEVAPAVAAKGAPGAALATEAMDSVLKLDELMLEVGVGLVPLVDAKQGGQLLARVKALRKSLAQQLGFLVPSIHITDNLSLREGEYVVHLRGVEIARWELRRGSLLAISSEPGAPNLPGEETREPAFDVPAKWISRELQAQAIASGYAVVDSTSVLAAHLSELIKRNAYELLSRHETKRLIDRLNDSHPKLVEELIPKLMSLGEVQKVLQQLLREQVSIRDLGTILESLVDTAATNKNPVALVEAARQTLGRALIRPLLDAKGELRVVTLDTSIEEECSRAANMQSGQLSSSALQISVARRVLDSLRTSFGDQIGEAPPVLLCSSPGRFYLRRLLEPFLPKVVVISPTEIPPMTMVQSVGVVR</sequence>
<dbReference type="InterPro" id="IPR042196">
    <property type="entry name" value="FHIPEP_4"/>
</dbReference>
<feature type="transmembrane region" description="Helical" evidence="7">
    <location>
        <begin position="251"/>
        <end position="273"/>
    </location>
</feature>
<dbReference type="GO" id="GO:0005886">
    <property type="term" value="C:plasma membrane"/>
    <property type="evidence" value="ECO:0007669"/>
    <property type="project" value="UniProtKB-SubCell"/>
</dbReference>
<comment type="subcellular location">
    <subcellularLocation>
        <location evidence="1 7">Cell membrane</location>
        <topology evidence="1 7">Multi-pass membrane protein</topology>
    </subcellularLocation>
</comment>